<evidence type="ECO:0000313" key="3">
    <source>
        <dbReference type="Proteomes" id="UP000515860"/>
    </source>
</evidence>
<name>A0A7G9GF24_9FIRM</name>
<keyword evidence="1" id="KW-0812">Transmembrane</keyword>
<feature type="transmembrane region" description="Helical" evidence="1">
    <location>
        <begin position="36"/>
        <end position="57"/>
    </location>
</feature>
<accession>A0A7G9GF24</accession>
<evidence type="ECO:0000256" key="1">
    <source>
        <dbReference type="SAM" id="Phobius"/>
    </source>
</evidence>
<dbReference type="KEGG" id="whj:H9Q79_03725"/>
<dbReference type="EMBL" id="CP060635">
    <property type="protein sequence ID" value="QNM09406.1"/>
    <property type="molecule type" value="Genomic_DNA"/>
</dbReference>
<protein>
    <submittedName>
        <fullName evidence="2">Uncharacterized protein</fullName>
    </submittedName>
</protein>
<gene>
    <name evidence="2" type="ORF">H9Q79_03725</name>
</gene>
<dbReference type="RefSeq" id="WP_147371400.1">
    <property type="nucleotide sequence ID" value="NZ_CP060635.1"/>
</dbReference>
<feature type="transmembrane region" description="Helical" evidence="1">
    <location>
        <begin position="6"/>
        <end position="29"/>
    </location>
</feature>
<keyword evidence="1" id="KW-0472">Membrane</keyword>
<reference evidence="2 3" key="1">
    <citation type="submission" date="2020-08" db="EMBL/GenBank/DDBJ databases">
        <authorList>
            <person name="Liu C."/>
            <person name="Sun Q."/>
        </authorList>
    </citation>
    <scope>NUCLEOTIDE SEQUENCE [LARGE SCALE GENOMIC DNA]</scope>
    <source>
        <strain evidence="2 3">NSJ-29</strain>
    </source>
</reference>
<keyword evidence="1" id="KW-1133">Transmembrane helix</keyword>
<feature type="transmembrane region" description="Helical" evidence="1">
    <location>
        <begin position="95"/>
        <end position="115"/>
    </location>
</feature>
<dbReference type="AlphaFoldDB" id="A0A7G9GF24"/>
<keyword evidence="3" id="KW-1185">Reference proteome</keyword>
<proteinExistence type="predicted"/>
<dbReference type="Proteomes" id="UP000515860">
    <property type="component" value="Chromosome"/>
</dbReference>
<organism evidence="2 3">
    <name type="scientific">Wansuia hejianensis</name>
    <dbReference type="NCBI Taxonomy" id="2763667"/>
    <lineage>
        <taxon>Bacteria</taxon>
        <taxon>Bacillati</taxon>
        <taxon>Bacillota</taxon>
        <taxon>Clostridia</taxon>
        <taxon>Lachnospirales</taxon>
        <taxon>Lachnospiraceae</taxon>
        <taxon>Wansuia</taxon>
    </lineage>
</organism>
<sequence length="116" mass="12742">MGPIDLFYTFAVSFLLTLALEYPAAILFGIRNRKDLLLLLPVNLLTNPAAVALALFLRLNLGLPALPAQICLEIPVILAEGLLYRHYGQDLPHPLAFSLCANGFSYTMGLLIQTLF</sequence>
<evidence type="ECO:0000313" key="2">
    <source>
        <dbReference type="EMBL" id="QNM09406.1"/>
    </source>
</evidence>